<keyword evidence="6 14" id="KW-0808">Transferase</keyword>
<accession>A0A839QUL1</accession>
<keyword evidence="4" id="KW-1003">Cell membrane</keyword>
<dbReference type="GO" id="GO:0004721">
    <property type="term" value="F:phosphoprotein phosphatase activity"/>
    <property type="evidence" value="ECO:0007669"/>
    <property type="project" value="TreeGrafter"/>
</dbReference>
<dbReference type="PANTHER" id="PTHR45453:SF1">
    <property type="entry name" value="PHOSPHATE REGULON SENSOR PROTEIN PHOR"/>
    <property type="match status" value="1"/>
</dbReference>
<dbReference type="Gene3D" id="1.10.287.130">
    <property type="match status" value="1"/>
</dbReference>
<dbReference type="GO" id="GO:0000155">
    <property type="term" value="F:phosphorelay sensor kinase activity"/>
    <property type="evidence" value="ECO:0007669"/>
    <property type="project" value="InterPro"/>
</dbReference>
<dbReference type="Gene3D" id="3.30.565.10">
    <property type="entry name" value="Histidine kinase-like ATPase, C-terminal domain"/>
    <property type="match status" value="1"/>
</dbReference>
<evidence type="ECO:0000256" key="5">
    <source>
        <dbReference type="ARBA" id="ARBA00022553"/>
    </source>
</evidence>
<keyword evidence="9" id="KW-0067">ATP-binding</keyword>
<keyword evidence="7" id="KW-0547">Nucleotide-binding</keyword>
<evidence type="ECO:0000256" key="4">
    <source>
        <dbReference type="ARBA" id="ARBA00022475"/>
    </source>
</evidence>
<proteinExistence type="predicted"/>
<dbReference type="FunFam" id="3.30.565.10:FF:000006">
    <property type="entry name" value="Sensor histidine kinase WalK"/>
    <property type="match status" value="1"/>
</dbReference>
<dbReference type="InterPro" id="IPR003594">
    <property type="entry name" value="HATPase_dom"/>
</dbReference>
<evidence type="ECO:0000256" key="2">
    <source>
        <dbReference type="ARBA" id="ARBA00004236"/>
    </source>
</evidence>
<dbReference type="AlphaFoldDB" id="A0A839QUL1"/>
<keyword evidence="15" id="KW-1185">Reference proteome</keyword>
<keyword evidence="10" id="KW-0902">Two-component regulatory system</keyword>
<dbReference type="Pfam" id="PF00512">
    <property type="entry name" value="HisKA"/>
    <property type="match status" value="1"/>
</dbReference>
<evidence type="ECO:0000259" key="13">
    <source>
        <dbReference type="PROSITE" id="PS50109"/>
    </source>
</evidence>
<gene>
    <name evidence="14" type="ORF">FHX50_001720</name>
</gene>
<feature type="domain" description="Histidine kinase" evidence="13">
    <location>
        <begin position="161"/>
        <end position="377"/>
    </location>
</feature>
<dbReference type="SUPFAM" id="SSF55874">
    <property type="entry name" value="ATPase domain of HSP90 chaperone/DNA topoisomerase II/histidine kinase"/>
    <property type="match status" value="1"/>
</dbReference>
<evidence type="ECO:0000256" key="9">
    <source>
        <dbReference type="ARBA" id="ARBA00022840"/>
    </source>
</evidence>
<dbReference type="InterPro" id="IPR036890">
    <property type="entry name" value="HATPase_C_sf"/>
</dbReference>
<evidence type="ECO:0000256" key="3">
    <source>
        <dbReference type="ARBA" id="ARBA00012438"/>
    </source>
</evidence>
<keyword evidence="5" id="KW-0597">Phosphoprotein</keyword>
<evidence type="ECO:0000256" key="12">
    <source>
        <dbReference type="ARBA" id="ARBA00039401"/>
    </source>
</evidence>
<dbReference type="Proteomes" id="UP000568050">
    <property type="component" value="Unassembled WGS sequence"/>
</dbReference>
<dbReference type="Pfam" id="PF02518">
    <property type="entry name" value="HATPase_c"/>
    <property type="match status" value="1"/>
</dbReference>
<dbReference type="EMBL" id="JACHWP010000005">
    <property type="protein sequence ID" value="MBB3023425.1"/>
    <property type="molecule type" value="Genomic_DNA"/>
</dbReference>
<evidence type="ECO:0000313" key="15">
    <source>
        <dbReference type="Proteomes" id="UP000568050"/>
    </source>
</evidence>
<evidence type="ECO:0000256" key="11">
    <source>
        <dbReference type="ARBA" id="ARBA00023136"/>
    </source>
</evidence>
<comment type="subcellular location">
    <subcellularLocation>
        <location evidence="2">Cell membrane</location>
    </subcellularLocation>
</comment>
<dbReference type="PROSITE" id="PS50109">
    <property type="entry name" value="HIS_KIN"/>
    <property type="match status" value="1"/>
</dbReference>
<dbReference type="EC" id="2.7.13.3" evidence="3"/>
<evidence type="ECO:0000256" key="1">
    <source>
        <dbReference type="ARBA" id="ARBA00000085"/>
    </source>
</evidence>
<dbReference type="GO" id="GO:0016036">
    <property type="term" value="P:cellular response to phosphate starvation"/>
    <property type="evidence" value="ECO:0007669"/>
    <property type="project" value="TreeGrafter"/>
</dbReference>
<dbReference type="CDD" id="cd00082">
    <property type="entry name" value="HisKA"/>
    <property type="match status" value="1"/>
</dbReference>
<dbReference type="InterPro" id="IPR004358">
    <property type="entry name" value="Sig_transdc_His_kin-like_C"/>
</dbReference>
<evidence type="ECO:0000313" key="14">
    <source>
        <dbReference type="EMBL" id="MBB3023425.1"/>
    </source>
</evidence>
<comment type="catalytic activity">
    <reaction evidence="1">
        <text>ATP + protein L-histidine = ADP + protein N-phospho-L-histidine.</text>
        <dbReference type="EC" id="2.7.13.3"/>
    </reaction>
</comment>
<comment type="caution">
    <text evidence="14">The sequence shown here is derived from an EMBL/GenBank/DDBJ whole genome shotgun (WGS) entry which is preliminary data.</text>
</comment>
<dbReference type="PRINTS" id="PR00344">
    <property type="entry name" value="BCTRLSENSOR"/>
</dbReference>
<organism evidence="14 15">
    <name type="scientific">Helcobacillus massiliensis</name>
    <dbReference type="NCBI Taxonomy" id="521392"/>
    <lineage>
        <taxon>Bacteria</taxon>
        <taxon>Bacillati</taxon>
        <taxon>Actinomycetota</taxon>
        <taxon>Actinomycetes</taxon>
        <taxon>Micrococcales</taxon>
        <taxon>Dermabacteraceae</taxon>
        <taxon>Helcobacillus</taxon>
    </lineage>
</organism>
<dbReference type="InterPro" id="IPR050351">
    <property type="entry name" value="BphY/WalK/GraS-like"/>
</dbReference>
<keyword evidence="11" id="KW-0472">Membrane</keyword>
<dbReference type="SUPFAM" id="SSF47384">
    <property type="entry name" value="Homodimeric domain of signal transducing histidine kinase"/>
    <property type="match status" value="1"/>
</dbReference>
<evidence type="ECO:0000256" key="8">
    <source>
        <dbReference type="ARBA" id="ARBA00022777"/>
    </source>
</evidence>
<dbReference type="PANTHER" id="PTHR45453">
    <property type="entry name" value="PHOSPHATE REGULON SENSOR PROTEIN PHOR"/>
    <property type="match status" value="1"/>
</dbReference>
<dbReference type="CDD" id="cd00075">
    <property type="entry name" value="HATPase"/>
    <property type="match status" value="1"/>
</dbReference>
<keyword evidence="8 14" id="KW-0418">Kinase</keyword>
<dbReference type="SMART" id="SM00387">
    <property type="entry name" value="HATPase_c"/>
    <property type="match status" value="1"/>
</dbReference>
<dbReference type="InterPro" id="IPR003661">
    <property type="entry name" value="HisK_dim/P_dom"/>
</dbReference>
<name>A0A839QUL1_9MICO</name>
<evidence type="ECO:0000256" key="10">
    <source>
        <dbReference type="ARBA" id="ARBA00023012"/>
    </source>
</evidence>
<dbReference type="FunFam" id="1.10.287.130:FF:000008">
    <property type="entry name" value="Two-component sensor histidine kinase"/>
    <property type="match status" value="1"/>
</dbReference>
<dbReference type="GO" id="GO:0005524">
    <property type="term" value="F:ATP binding"/>
    <property type="evidence" value="ECO:0007669"/>
    <property type="project" value="UniProtKB-KW"/>
</dbReference>
<protein>
    <recommendedName>
        <fullName evidence="12">Sensor-like histidine kinase SenX3</fullName>
        <ecNumber evidence="3">2.7.13.3</ecNumber>
    </recommendedName>
</protein>
<reference evidence="14 15" key="1">
    <citation type="submission" date="2020-08" db="EMBL/GenBank/DDBJ databases">
        <title>Sequencing the genomes of 1000 actinobacteria strains.</title>
        <authorList>
            <person name="Klenk H.-P."/>
        </authorList>
    </citation>
    <scope>NUCLEOTIDE SEQUENCE [LARGE SCALE GENOMIC DNA]</scope>
    <source>
        <strain evidence="14 15">DSM 23040</strain>
    </source>
</reference>
<dbReference type="RefSeq" id="WP_343064073.1">
    <property type="nucleotide sequence ID" value="NZ_CBCSFZ010000013.1"/>
</dbReference>
<dbReference type="SMART" id="SM00388">
    <property type="entry name" value="HisKA"/>
    <property type="match status" value="1"/>
</dbReference>
<evidence type="ECO:0000256" key="7">
    <source>
        <dbReference type="ARBA" id="ARBA00022741"/>
    </source>
</evidence>
<evidence type="ECO:0000256" key="6">
    <source>
        <dbReference type="ARBA" id="ARBA00022679"/>
    </source>
</evidence>
<sequence>MDLLFLLIAGAIGVVFGVAAMVALQRNDSRRTVDMPRPHQAVADVTSEILTIISTAHVLLDRTGDVVRASPLAFSYGIVRATNGDYPRLASPVLIDMVTDVGSNGGYRDQTLELSRSHEADGTGIISVKIGTIGADHVLLLADDLTRATRVEATRRDFVANVSHELKTPVGALALLAETMEDAADDPVAVRRFAQRMQSESTRLSSLVREIIELSRIQGSSALRDADEVSMADVAEQAIAVNQTVAEGAGIRLVNQALDDLLVYGNRSMLITALSNLIANAVTYSPESSTVTIRSRRHNGMIEVSVSDQGMGISPEDLERVFERFFRVDKARSRARGGSGLGLAIVKHIANDHGGSVNAQSVLDAGSTFTLQIPELSVPVAAGARMKENS</sequence>
<dbReference type="InterPro" id="IPR036097">
    <property type="entry name" value="HisK_dim/P_sf"/>
</dbReference>
<dbReference type="InterPro" id="IPR005467">
    <property type="entry name" value="His_kinase_dom"/>
</dbReference>
<dbReference type="GO" id="GO:0005886">
    <property type="term" value="C:plasma membrane"/>
    <property type="evidence" value="ECO:0007669"/>
    <property type="project" value="UniProtKB-SubCell"/>
</dbReference>